<dbReference type="InterPro" id="IPR002197">
    <property type="entry name" value="HTH_Fis"/>
</dbReference>
<evidence type="ECO:0000256" key="2">
    <source>
        <dbReference type="ARBA" id="ARBA00022840"/>
    </source>
</evidence>
<dbReference type="Pfam" id="PF25601">
    <property type="entry name" value="AAA_lid_14"/>
    <property type="match status" value="1"/>
</dbReference>
<dbReference type="GO" id="GO:0003677">
    <property type="term" value="F:DNA binding"/>
    <property type="evidence" value="ECO:0007669"/>
    <property type="project" value="UniProtKB-KW"/>
</dbReference>
<feature type="compositionally biased region" description="Polar residues" evidence="5">
    <location>
        <begin position="369"/>
        <end position="379"/>
    </location>
</feature>
<keyword evidence="2" id="KW-0067">ATP-binding</keyword>
<dbReference type="PANTHER" id="PTHR32071:SF121">
    <property type="entry name" value="SIGMA L-DEPENDENT TRANSCRIPTIONAL REGULATOR YQIR-RELATED"/>
    <property type="match status" value="1"/>
</dbReference>
<dbReference type="InterPro" id="IPR003593">
    <property type="entry name" value="AAA+_ATPase"/>
</dbReference>
<keyword evidence="3" id="KW-0805">Transcription regulation</keyword>
<organism evidence="7 8">
    <name type="scientific">Neolewinella antarctica</name>
    <dbReference type="NCBI Taxonomy" id="442734"/>
    <lineage>
        <taxon>Bacteria</taxon>
        <taxon>Pseudomonadati</taxon>
        <taxon>Bacteroidota</taxon>
        <taxon>Saprospiria</taxon>
        <taxon>Saprospirales</taxon>
        <taxon>Lewinellaceae</taxon>
        <taxon>Neolewinella</taxon>
    </lineage>
</organism>
<dbReference type="InterPro" id="IPR025662">
    <property type="entry name" value="Sigma_54_int_dom_ATP-bd_1"/>
</dbReference>
<proteinExistence type="predicted"/>
<dbReference type="Pfam" id="PF00158">
    <property type="entry name" value="Sigma54_activat"/>
    <property type="match status" value="1"/>
</dbReference>
<dbReference type="InterPro" id="IPR058031">
    <property type="entry name" value="AAA_lid_NorR"/>
</dbReference>
<reference evidence="7 8" key="1">
    <citation type="submission" date="2020-03" db="EMBL/GenBank/DDBJ databases">
        <title>Genomic Encyclopedia of Type Strains, Phase IV (KMG-IV): sequencing the most valuable type-strain genomes for metagenomic binning, comparative biology and taxonomic classification.</title>
        <authorList>
            <person name="Goeker M."/>
        </authorList>
    </citation>
    <scope>NUCLEOTIDE SEQUENCE [LARGE SCALE GENOMIC DNA]</scope>
    <source>
        <strain evidence="7 8">DSM 105096</strain>
    </source>
</reference>
<dbReference type="CDD" id="cd00009">
    <property type="entry name" value="AAA"/>
    <property type="match status" value="1"/>
</dbReference>
<dbReference type="PROSITE" id="PS00675">
    <property type="entry name" value="SIGMA54_INTERACT_1"/>
    <property type="match status" value="1"/>
</dbReference>
<name>A0ABX0X5W4_9BACT</name>
<feature type="domain" description="Sigma-54 factor interaction" evidence="6">
    <location>
        <begin position="13"/>
        <end position="242"/>
    </location>
</feature>
<keyword evidence="7" id="KW-0238">DNA-binding</keyword>
<accession>A0ABX0X5W4</accession>
<evidence type="ECO:0000256" key="5">
    <source>
        <dbReference type="SAM" id="MobiDB-lite"/>
    </source>
</evidence>
<dbReference type="InterPro" id="IPR027417">
    <property type="entry name" value="P-loop_NTPase"/>
</dbReference>
<evidence type="ECO:0000256" key="3">
    <source>
        <dbReference type="ARBA" id="ARBA00023015"/>
    </source>
</evidence>
<dbReference type="EMBL" id="JAATJH010000001">
    <property type="protein sequence ID" value="NJC24601.1"/>
    <property type="molecule type" value="Genomic_DNA"/>
</dbReference>
<dbReference type="InterPro" id="IPR025944">
    <property type="entry name" value="Sigma_54_int_dom_CS"/>
</dbReference>
<dbReference type="PROSITE" id="PS00688">
    <property type="entry name" value="SIGMA54_INTERACT_3"/>
    <property type="match status" value="1"/>
</dbReference>
<dbReference type="InterPro" id="IPR009057">
    <property type="entry name" value="Homeodomain-like_sf"/>
</dbReference>
<dbReference type="SUPFAM" id="SSF52540">
    <property type="entry name" value="P-loop containing nucleoside triphosphate hydrolases"/>
    <property type="match status" value="1"/>
</dbReference>
<dbReference type="PRINTS" id="PR01590">
    <property type="entry name" value="HTHFIS"/>
</dbReference>
<gene>
    <name evidence="7" type="ORF">GGR27_000082</name>
</gene>
<dbReference type="RefSeq" id="WP_168035423.1">
    <property type="nucleotide sequence ID" value="NZ_JAATJH010000001.1"/>
</dbReference>
<evidence type="ECO:0000259" key="6">
    <source>
        <dbReference type="PROSITE" id="PS50045"/>
    </source>
</evidence>
<dbReference type="SUPFAM" id="SSF46689">
    <property type="entry name" value="Homeodomain-like"/>
    <property type="match status" value="1"/>
</dbReference>
<dbReference type="InterPro" id="IPR002078">
    <property type="entry name" value="Sigma_54_int"/>
</dbReference>
<comment type="caution">
    <text evidence="7">The sequence shown here is derived from an EMBL/GenBank/DDBJ whole genome shotgun (WGS) entry which is preliminary data.</text>
</comment>
<dbReference type="Gene3D" id="1.10.10.60">
    <property type="entry name" value="Homeodomain-like"/>
    <property type="match status" value="1"/>
</dbReference>
<keyword evidence="4" id="KW-0804">Transcription</keyword>
<keyword evidence="1" id="KW-0547">Nucleotide-binding</keyword>
<evidence type="ECO:0000256" key="1">
    <source>
        <dbReference type="ARBA" id="ARBA00022741"/>
    </source>
</evidence>
<dbReference type="Gene3D" id="3.40.50.300">
    <property type="entry name" value="P-loop containing nucleotide triphosphate hydrolases"/>
    <property type="match status" value="1"/>
</dbReference>
<evidence type="ECO:0000313" key="8">
    <source>
        <dbReference type="Proteomes" id="UP000770785"/>
    </source>
</evidence>
<keyword evidence="8" id="KW-1185">Reference proteome</keyword>
<dbReference type="SMART" id="SM00382">
    <property type="entry name" value="AAA"/>
    <property type="match status" value="1"/>
</dbReference>
<evidence type="ECO:0000313" key="7">
    <source>
        <dbReference type="EMBL" id="NJC24601.1"/>
    </source>
</evidence>
<protein>
    <submittedName>
        <fullName evidence="7">DNA-binding NtrC family response regulator</fullName>
    </submittedName>
</protein>
<dbReference type="Pfam" id="PF02954">
    <property type="entry name" value="HTH_8"/>
    <property type="match status" value="1"/>
</dbReference>
<dbReference type="Gene3D" id="1.10.8.60">
    <property type="match status" value="1"/>
</dbReference>
<feature type="region of interest" description="Disordered" evidence="5">
    <location>
        <begin position="358"/>
        <end position="387"/>
    </location>
</feature>
<dbReference type="PANTHER" id="PTHR32071">
    <property type="entry name" value="TRANSCRIPTIONAL REGULATORY PROTEIN"/>
    <property type="match status" value="1"/>
</dbReference>
<sequence>MAKLDTVKRRYGIVGRSPALENALQTALRVAGTDLSVLITGESGVGKEVMSRIIHDNSVRKHGGFIAINCGALPPGTINSELFGHEKGAYTDARADRKGYFETLNGGTIFLDEIGEMPLQTQSYLLRILENGEFIRMGSSTVQKTDVRVVAATNRKLMERVQAGKFREDLYYRLATVPIDMPSLRERPEDIYMLFRHFANNFAEKQAIEPVQIDEEARWLLENYGWPGNIRELKNVAERVSILSEARLITGVDLAELMPQLMKRNLPTVRQNDGDTVGMQEREILYKVLFDMKEDMSQLKNLVTELIRTNDLHVPDMSQVRSLTLPGQFPAAADAIDRFAANESMDDELDYKSLTRRGAGAGARRGQRNKPTTPPQGFSRNGDDPIVLNPEMERAYAQTEIVEEDLSLANAEKELIKKALKKHNSRRKEAAAELGISERTLYRKIKEYDVD</sequence>
<dbReference type="Proteomes" id="UP000770785">
    <property type="component" value="Unassembled WGS sequence"/>
</dbReference>
<evidence type="ECO:0000256" key="4">
    <source>
        <dbReference type="ARBA" id="ARBA00023163"/>
    </source>
</evidence>
<dbReference type="PROSITE" id="PS50045">
    <property type="entry name" value="SIGMA54_INTERACT_4"/>
    <property type="match status" value="1"/>
</dbReference>